<dbReference type="GO" id="GO:0004467">
    <property type="term" value="F:long-chain fatty acid-CoA ligase activity"/>
    <property type="evidence" value="ECO:0007669"/>
    <property type="project" value="UniProtKB-EC"/>
</dbReference>
<dbReference type="EC" id="6.2.1.16" evidence="1"/>
<dbReference type="EMBL" id="CZRL01000120">
    <property type="protein sequence ID" value="CUS55182.1"/>
    <property type="molecule type" value="Genomic_DNA"/>
</dbReference>
<evidence type="ECO:0000313" key="1">
    <source>
        <dbReference type="EMBL" id="CUS55182.1"/>
    </source>
</evidence>
<gene>
    <name evidence="1" type="ORF">MGWOODY_XGa2250</name>
</gene>
<keyword evidence="1" id="KW-0436">Ligase</keyword>
<sequence length="57" mass="6398">MYTLHLSDSLISAQEDDIVREVTVGDLLREVAVERASATALLEVDMEGQTGRSWTYR</sequence>
<dbReference type="AlphaFoldDB" id="A0A161JPU0"/>
<protein>
    <submittedName>
        <fullName evidence="1">Acetoacetyl-CoA synthetase / Long-chain-fatty-acid--CoA ligase</fullName>
        <ecNumber evidence="1">6.2.1.16</ecNumber>
        <ecNumber evidence="1">6.2.1.3</ecNumber>
    </submittedName>
</protein>
<dbReference type="GO" id="GO:0030729">
    <property type="term" value="F:acetoacetate-CoA ligase activity"/>
    <property type="evidence" value="ECO:0007669"/>
    <property type="project" value="UniProtKB-EC"/>
</dbReference>
<proteinExistence type="predicted"/>
<name>A0A161JPU0_9ZZZZ</name>
<organism evidence="1">
    <name type="scientific">hydrothermal vent metagenome</name>
    <dbReference type="NCBI Taxonomy" id="652676"/>
    <lineage>
        <taxon>unclassified sequences</taxon>
        <taxon>metagenomes</taxon>
        <taxon>ecological metagenomes</taxon>
    </lineage>
</organism>
<accession>A0A161JPU0</accession>
<reference evidence="1" key="1">
    <citation type="submission" date="2015-10" db="EMBL/GenBank/DDBJ databases">
        <authorList>
            <person name="Gilbert D.G."/>
        </authorList>
    </citation>
    <scope>NUCLEOTIDE SEQUENCE</scope>
</reference>
<dbReference type="EC" id="6.2.1.3" evidence="1"/>